<proteinExistence type="predicted"/>
<dbReference type="AlphaFoldDB" id="X1SZ77"/>
<gene>
    <name evidence="1" type="ORF">S12H4_37306</name>
</gene>
<feature type="non-terminal residue" evidence="1">
    <location>
        <position position="1"/>
    </location>
</feature>
<evidence type="ECO:0000313" key="1">
    <source>
        <dbReference type="EMBL" id="GAI98248.1"/>
    </source>
</evidence>
<reference evidence="1" key="1">
    <citation type="journal article" date="2014" name="Front. Microbiol.">
        <title>High frequency of phylogenetically diverse reductive dehalogenase-homologous genes in deep subseafloor sedimentary metagenomes.</title>
        <authorList>
            <person name="Kawai M."/>
            <person name="Futagami T."/>
            <person name="Toyoda A."/>
            <person name="Takaki Y."/>
            <person name="Nishi S."/>
            <person name="Hori S."/>
            <person name="Arai W."/>
            <person name="Tsubouchi T."/>
            <person name="Morono Y."/>
            <person name="Uchiyama I."/>
            <person name="Ito T."/>
            <person name="Fujiyama A."/>
            <person name="Inagaki F."/>
            <person name="Takami H."/>
        </authorList>
    </citation>
    <scope>NUCLEOTIDE SEQUENCE</scope>
    <source>
        <strain evidence="1">Expedition CK06-06</strain>
    </source>
</reference>
<name>X1SZ77_9ZZZZ</name>
<organism evidence="1">
    <name type="scientific">marine sediment metagenome</name>
    <dbReference type="NCBI Taxonomy" id="412755"/>
    <lineage>
        <taxon>unclassified sequences</taxon>
        <taxon>metagenomes</taxon>
        <taxon>ecological metagenomes</taxon>
    </lineage>
</organism>
<accession>X1SZ77</accession>
<sequence length="158" mass="18524">FGYITKNDYGQYLYQNISSEFSELGAISSIRFNQTHLYFYSDETVTQVELEDLKNKKVWRANPENPFRGMVLFDTLLFINIKDIGLHRIAGDSILLIPGSDIIDKDEIIFSIPFNREEVLFATDNSFIYRFDGEKMEDYIIKDEEYIQVCPSPAKTYW</sequence>
<dbReference type="EMBL" id="BARW01022333">
    <property type="protein sequence ID" value="GAI98248.1"/>
    <property type="molecule type" value="Genomic_DNA"/>
</dbReference>
<protein>
    <submittedName>
        <fullName evidence="1">Uncharacterized protein</fullName>
    </submittedName>
</protein>
<comment type="caution">
    <text evidence="1">The sequence shown here is derived from an EMBL/GenBank/DDBJ whole genome shotgun (WGS) entry which is preliminary data.</text>
</comment>